<feature type="signal peptide" evidence="2">
    <location>
        <begin position="1"/>
        <end position="23"/>
    </location>
</feature>
<keyword evidence="4" id="KW-1185">Reference proteome</keyword>
<name>A0ABT4TIZ2_9ACTN</name>
<feature type="region of interest" description="Disordered" evidence="1">
    <location>
        <begin position="36"/>
        <end position="118"/>
    </location>
</feature>
<dbReference type="EMBL" id="JAQFWP010000012">
    <property type="protein sequence ID" value="MDA2804641.1"/>
    <property type="molecule type" value="Genomic_DNA"/>
</dbReference>
<keyword evidence="2" id="KW-0732">Signal</keyword>
<accession>A0ABT4TIZ2</accession>
<gene>
    <name evidence="3" type="ORF">O4U47_08970</name>
</gene>
<feature type="chain" id="PRO_5045764432" description="DUF4333 domain-containing protein" evidence="2">
    <location>
        <begin position="24"/>
        <end position="248"/>
    </location>
</feature>
<evidence type="ECO:0000256" key="2">
    <source>
        <dbReference type="SAM" id="SignalP"/>
    </source>
</evidence>
<comment type="caution">
    <text evidence="3">The sequence shown here is derived from an EMBL/GenBank/DDBJ whole genome shotgun (WGS) entry which is preliminary data.</text>
</comment>
<dbReference type="Proteomes" id="UP001165685">
    <property type="component" value="Unassembled WGS sequence"/>
</dbReference>
<sequence length="248" mass="25221">MEPPISTLVRRAALALACAGALAASSACGAVAYLRDGELPPDRDGAAPTAPSPSPSGSPGAPDGAGPSASPPGDGYSDGASPGGSPPGGGFRTGPVPADEPVFDERSLGPTPPPGDFTASVEYEIKRFVNAFGMEYDPESAVVCGELAPEDGATGSCEATYMGYAAVFDVTVTGAETFEYETGRLPVSRAAVEERYRYHTGQEEVRCEMDEYSMVTSASSGIECVSAAGDRALVEVSSDGSGVGFDER</sequence>
<protein>
    <recommendedName>
        <fullName evidence="5">DUF4333 domain-containing protein</fullName>
    </recommendedName>
</protein>
<evidence type="ECO:0000313" key="4">
    <source>
        <dbReference type="Proteomes" id="UP001165685"/>
    </source>
</evidence>
<dbReference type="RefSeq" id="WP_270677200.1">
    <property type="nucleotide sequence ID" value="NZ_JAQFWP010000012.1"/>
</dbReference>
<reference evidence="3" key="1">
    <citation type="submission" date="2023-01" db="EMBL/GenBank/DDBJ databases">
        <title>Draft genome sequence of Nocardiopsis sp. LSu2-4 isolated from halophytes.</title>
        <authorList>
            <person name="Duangmal K."/>
            <person name="Chantavorakit T."/>
        </authorList>
    </citation>
    <scope>NUCLEOTIDE SEQUENCE</scope>
    <source>
        <strain evidence="3">LSu2-4</strain>
    </source>
</reference>
<evidence type="ECO:0000256" key="1">
    <source>
        <dbReference type="SAM" id="MobiDB-lite"/>
    </source>
</evidence>
<feature type="compositionally biased region" description="Basic and acidic residues" evidence="1">
    <location>
        <begin position="36"/>
        <end position="45"/>
    </location>
</feature>
<organism evidence="3 4">
    <name type="scientific">Nocardiopsis suaedae</name>
    <dbReference type="NCBI Taxonomy" id="3018444"/>
    <lineage>
        <taxon>Bacteria</taxon>
        <taxon>Bacillati</taxon>
        <taxon>Actinomycetota</taxon>
        <taxon>Actinomycetes</taxon>
        <taxon>Streptosporangiales</taxon>
        <taxon>Nocardiopsidaceae</taxon>
        <taxon>Nocardiopsis</taxon>
    </lineage>
</organism>
<proteinExistence type="predicted"/>
<feature type="compositionally biased region" description="Low complexity" evidence="1">
    <location>
        <begin position="57"/>
        <end position="80"/>
    </location>
</feature>
<evidence type="ECO:0008006" key="5">
    <source>
        <dbReference type="Google" id="ProtNLM"/>
    </source>
</evidence>
<evidence type="ECO:0000313" key="3">
    <source>
        <dbReference type="EMBL" id="MDA2804641.1"/>
    </source>
</evidence>